<dbReference type="PROSITE" id="PS51257">
    <property type="entry name" value="PROKAR_LIPOPROTEIN"/>
    <property type="match status" value="1"/>
</dbReference>
<keyword evidence="3" id="KW-1185">Reference proteome</keyword>
<dbReference type="GeneID" id="89499016"/>
<dbReference type="PATRIC" id="fig|1300222.3.peg.702"/>
<feature type="signal peptide" evidence="1">
    <location>
        <begin position="1"/>
        <end position="27"/>
    </location>
</feature>
<protein>
    <recommendedName>
        <fullName evidence="4">Lipoprotein</fullName>
    </recommendedName>
</protein>
<dbReference type="OrthoDB" id="2469643at2"/>
<evidence type="ECO:0000256" key="1">
    <source>
        <dbReference type="SAM" id="SignalP"/>
    </source>
</evidence>
<dbReference type="EMBL" id="APBN01000001">
    <property type="protein sequence ID" value="EMT54601.1"/>
    <property type="molecule type" value="Genomic_DNA"/>
</dbReference>
<dbReference type="STRING" id="1300222.I532_03315"/>
<name>M8E5U2_9BACL</name>
<dbReference type="RefSeq" id="WP_003386391.1">
    <property type="nucleotide sequence ID" value="NZ_APBN01000001.1"/>
</dbReference>
<gene>
    <name evidence="2" type="ORF">I532_03315</name>
</gene>
<evidence type="ECO:0000313" key="3">
    <source>
        <dbReference type="Proteomes" id="UP000012081"/>
    </source>
</evidence>
<evidence type="ECO:0008006" key="4">
    <source>
        <dbReference type="Google" id="ProtNLM"/>
    </source>
</evidence>
<reference evidence="2 3" key="1">
    <citation type="submission" date="2013-03" db="EMBL/GenBank/DDBJ databases">
        <title>Assembly of a new bacterial strain Brevibacillus borstelensis AK1.</title>
        <authorList>
            <person name="Rajan I."/>
            <person name="PoliReddy D."/>
            <person name="Sugumar T."/>
            <person name="Rathinam K."/>
            <person name="Alqarawi S."/>
            <person name="Khalil A.B."/>
            <person name="Sivakumar N."/>
        </authorList>
    </citation>
    <scope>NUCLEOTIDE SEQUENCE [LARGE SCALE GENOMIC DNA]</scope>
    <source>
        <strain evidence="2 3">AK1</strain>
    </source>
</reference>
<organism evidence="2 3">
    <name type="scientific">Brevibacillus borstelensis AK1</name>
    <dbReference type="NCBI Taxonomy" id="1300222"/>
    <lineage>
        <taxon>Bacteria</taxon>
        <taxon>Bacillati</taxon>
        <taxon>Bacillota</taxon>
        <taxon>Bacilli</taxon>
        <taxon>Bacillales</taxon>
        <taxon>Paenibacillaceae</taxon>
        <taxon>Brevibacillus</taxon>
    </lineage>
</organism>
<feature type="chain" id="PRO_5039462401" description="Lipoprotein" evidence="1">
    <location>
        <begin position="28"/>
        <end position="195"/>
    </location>
</feature>
<sequence length="195" mass="22050">MAVNSRTHVLRFVILCLSALVCGCSQQQAPHPGAALESLFHSGKGKAIWVHHYREDSIKAQPELLSLYSDKTEQIAVVDWISGSEKVEQLRGTADSLFILQFEYETANKVSDYAYMMYVETREGEHYLKPFTMGPKFHLDSYKQEDGDAILSSVGMDQWYKLDKALHDVFPPAATKPLEQLGKSSYAMVETTNYF</sequence>
<comment type="caution">
    <text evidence="2">The sequence shown here is derived from an EMBL/GenBank/DDBJ whole genome shotgun (WGS) entry which is preliminary data.</text>
</comment>
<keyword evidence="1" id="KW-0732">Signal</keyword>
<evidence type="ECO:0000313" key="2">
    <source>
        <dbReference type="EMBL" id="EMT54601.1"/>
    </source>
</evidence>
<dbReference type="Proteomes" id="UP000012081">
    <property type="component" value="Unassembled WGS sequence"/>
</dbReference>
<proteinExistence type="predicted"/>
<accession>M8E5U2</accession>
<dbReference type="AlphaFoldDB" id="M8E5U2"/>